<dbReference type="InterPro" id="IPR016024">
    <property type="entry name" value="ARM-type_fold"/>
</dbReference>
<feature type="region of interest" description="Disordered" evidence="6">
    <location>
        <begin position="802"/>
        <end position="822"/>
    </location>
</feature>
<gene>
    <name evidence="7" type="ORF">CAOG_002337</name>
</gene>
<feature type="region of interest" description="Disordered" evidence="6">
    <location>
        <begin position="261"/>
        <end position="288"/>
    </location>
</feature>
<dbReference type="InterPro" id="IPR029448">
    <property type="entry name" value="FANCD2"/>
</dbReference>
<dbReference type="Proteomes" id="UP000008743">
    <property type="component" value="Unassembled WGS sequence"/>
</dbReference>
<dbReference type="GO" id="GO:0036297">
    <property type="term" value="P:interstrand cross-link repair"/>
    <property type="evidence" value="ECO:0007669"/>
    <property type="project" value="TreeGrafter"/>
</dbReference>
<keyword evidence="2" id="KW-1017">Isopeptide bond</keyword>
<feature type="compositionally biased region" description="Low complexity" evidence="6">
    <location>
        <begin position="90"/>
        <end position="103"/>
    </location>
</feature>
<keyword evidence="3" id="KW-0832">Ubl conjugation</keyword>
<evidence type="ECO:0000256" key="6">
    <source>
        <dbReference type="SAM" id="MobiDB-lite"/>
    </source>
</evidence>
<evidence type="ECO:0000256" key="1">
    <source>
        <dbReference type="ARBA" id="ARBA00004123"/>
    </source>
</evidence>
<dbReference type="CDD" id="cd11721">
    <property type="entry name" value="FANCD2"/>
    <property type="match status" value="1"/>
</dbReference>
<feature type="compositionally biased region" description="Low complexity" evidence="6">
    <location>
        <begin position="563"/>
        <end position="577"/>
    </location>
</feature>
<feature type="compositionally biased region" description="Acidic residues" evidence="6">
    <location>
        <begin position="1514"/>
        <end position="1524"/>
    </location>
</feature>
<comment type="similarity">
    <text evidence="5">Belongs to the Fanconi anemia protein FANCD2 family.</text>
</comment>
<feature type="compositionally biased region" description="Basic residues" evidence="6">
    <location>
        <begin position="2208"/>
        <end position="2227"/>
    </location>
</feature>
<feature type="compositionally biased region" description="Basic and acidic residues" evidence="6">
    <location>
        <begin position="2093"/>
        <end position="2115"/>
    </location>
</feature>
<comment type="subcellular location">
    <subcellularLocation>
        <location evidence="1">Nucleus</location>
    </subcellularLocation>
</comment>
<accession>A0A0D2WL35</accession>
<feature type="region of interest" description="Disordered" evidence="6">
    <location>
        <begin position="1500"/>
        <end position="1540"/>
    </location>
</feature>
<dbReference type="GO" id="GO:0031573">
    <property type="term" value="P:mitotic intra-S DNA damage checkpoint signaling"/>
    <property type="evidence" value="ECO:0007669"/>
    <property type="project" value="TreeGrafter"/>
</dbReference>
<dbReference type="STRING" id="595528.A0A0D2WL35"/>
<feature type="compositionally biased region" description="Acidic residues" evidence="6">
    <location>
        <begin position="1998"/>
        <end position="2018"/>
    </location>
</feature>
<feature type="compositionally biased region" description="Acidic residues" evidence="6">
    <location>
        <begin position="1271"/>
        <end position="1294"/>
    </location>
</feature>
<keyword evidence="4" id="KW-0539">Nucleus</keyword>
<dbReference type="PANTHER" id="PTHR32086:SF0">
    <property type="entry name" value="FANCONI ANEMIA GROUP D2 PROTEIN"/>
    <property type="match status" value="1"/>
</dbReference>
<feature type="region of interest" description="Disordered" evidence="6">
    <location>
        <begin position="911"/>
        <end position="939"/>
    </location>
</feature>
<name>A0A0D2WL35_CAPO3</name>
<feature type="compositionally biased region" description="Acidic residues" evidence="6">
    <location>
        <begin position="2116"/>
        <end position="2126"/>
    </location>
</feature>
<organism evidence="7 8">
    <name type="scientific">Capsaspora owczarzaki (strain ATCC 30864)</name>
    <dbReference type="NCBI Taxonomy" id="595528"/>
    <lineage>
        <taxon>Eukaryota</taxon>
        <taxon>Filasterea</taxon>
        <taxon>Capsaspora</taxon>
    </lineage>
</organism>
<feature type="compositionally biased region" description="Basic residues" evidence="6">
    <location>
        <begin position="2130"/>
        <end position="2146"/>
    </location>
</feature>
<feature type="compositionally biased region" description="Low complexity" evidence="6">
    <location>
        <begin position="153"/>
        <end position="166"/>
    </location>
</feature>
<feature type="compositionally biased region" description="Acidic residues" evidence="6">
    <location>
        <begin position="2151"/>
        <end position="2169"/>
    </location>
</feature>
<feature type="compositionally biased region" description="Low complexity" evidence="6">
    <location>
        <begin position="123"/>
        <end position="144"/>
    </location>
</feature>
<dbReference type="GO" id="GO:0000793">
    <property type="term" value="C:condensed chromosome"/>
    <property type="evidence" value="ECO:0007669"/>
    <property type="project" value="TreeGrafter"/>
</dbReference>
<feature type="region of interest" description="Disordered" evidence="6">
    <location>
        <begin position="1988"/>
        <end position="2237"/>
    </location>
</feature>
<dbReference type="GO" id="GO:1990918">
    <property type="term" value="P:double-strand break repair involved in meiotic recombination"/>
    <property type="evidence" value="ECO:0007669"/>
    <property type="project" value="TreeGrafter"/>
</dbReference>
<feature type="region of interest" description="Disordered" evidence="6">
    <location>
        <begin position="563"/>
        <end position="588"/>
    </location>
</feature>
<feature type="compositionally biased region" description="Acidic residues" evidence="6">
    <location>
        <begin position="2182"/>
        <end position="2199"/>
    </location>
</feature>
<reference evidence="8" key="1">
    <citation type="submission" date="2011-02" db="EMBL/GenBank/DDBJ databases">
        <title>The Genome Sequence of Capsaspora owczarzaki ATCC 30864.</title>
        <authorList>
            <person name="Russ C."/>
            <person name="Cuomo C."/>
            <person name="Burger G."/>
            <person name="Gray M.W."/>
            <person name="Holland P.W.H."/>
            <person name="King N."/>
            <person name="Lang F.B.F."/>
            <person name="Roger A.J."/>
            <person name="Ruiz-Trillo I."/>
            <person name="Young S.K."/>
            <person name="Zeng Q."/>
            <person name="Gargeya S."/>
            <person name="Alvarado L."/>
            <person name="Berlin A."/>
            <person name="Chapman S.B."/>
            <person name="Chen Z."/>
            <person name="Freedman E."/>
            <person name="Gellesch M."/>
            <person name="Goldberg J."/>
            <person name="Griggs A."/>
            <person name="Gujja S."/>
            <person name="Heilman E."/>
            <person name="Heiman D."/>
            <person name="Howarth C."/>
            <person name="Mehta T."/>
            <person name="Neiman D."/>
            <person name="Pearson M."/>
            <person name="Roberts A."/>
            <person name="Saif S."/>
            <person name="Shea T."/>
            <person name="Shenoy N."/>
            <person name="Sisk P."/>
            <person name="Stolte C."/>
            <person name="Sykes S."/>
            <person name="White J."/>
            <person name="Yandava C."/>
            <person name="Haas B."/>
            <person name="Nusbaum C."/>
            <person name="Birren B."/>
        </authorList>
    </citation>
    <scope>NUCLEOTIDE SEQUENCE</scope>
    <source>
        <strain evidence="8">ATCC 30864</strain>
    </source>
</reference>
<feature type="compositionally biased region" description="Polar residues" evidence="6">
    <location>
        <begin position="803"/>
        <end position="822"/>
    </location>
</feature>
<sequence length="2237" mass="240740">MPMLRKSGGGSREGTPSPSGNGSASPSMQMRPVVTLVPSSPSSGQQRSSGALRSETLLPATTASSLIPSTSALAAAVAAAAASRRSPSQDDGASTATGPAAPARLTPPVSSAPNPLMPNVHKAAAAAAKANAAAPDASAPSLPAVTPSKSKPKAAVVEVSSSSAAPIDTPTKTKTAPRRASEQKDKAASESSFAPLPKEHADAVMTTTAPTAAAAAAPAAPTARPPAPLQAEVPAAALVAAALPAAALVQERVHAALPKPSVAATRKPDAPVTLAPAPPPPPMSRPPRGGAAQWLPVFSAALVECGIRLEAGLPVELTVDVSDFKSKLAKRLRRADSAPNVLGEFVDGMTDFLADLGCLQAACMPLPSRNGLSLKVANDSLVRLMLGVEPIQTHLLINLLEKLPVVQDDYSMSSEEINLPRLIVAQMRWLDFVVDGRQLADKLVEVLSVTNAEVQRELISSLPDILNDAEHRRMVDCLSMLVTSEPKLMVTILDALSNLTLPPHQVDEIRDKILKMLASVDVSDMPVVVRFIQQFINADNSVEVIFKLRGELDFQSLASTTAMATTTTTSGSRGQAGRSDHSRSAGFAATTSSTAVNGEMLTLEAIRAGLRFQQTVADAWIKVLQTVVAPQDHRVIDIFVLLMLLGLAPSRKLAETTLRKKIKAQQLSSTLLATVFRSHSQALSTYFKELMTVAEMLLRSAEHVAQTFAADIYRNVFLHFDGFCRQEVVGTLVTLIGAGESSRADTALQVLCDLSRTDGLRLAEFSIFIKNILDYLDTLPLSHIRMLFSLLTTLQMARREQLRQQQNQTGAAETLRQQPSSTDRTIASLMGIGAASASSSSSFDDALVEDDIYNTIRKQLHSSSGKFKRVGIVGALCVIEQALNLDVPNSEVAPPLDMLLDVRVTLDGNPDEGLDAAKRQNKNKRSAAASSSKPRDRVISDSHLSQAHELLDIVLKACDLASDCFGFFFDELSRVVRSTRLDPRLLATLINTLHLDSYIFDLENRESECQALTQALHRLGKSEFTPGLMGPISAALSSQQQVLRQQAVLDALAVEVSFNLDGDRTVGLLGLLGCVLDSKKSRHDLAMLLAPNFKLLQLCTRSTQNGVLDDMDGTLGFPVLFPRPAQMAASFGAFAPAVRRALCLGMVHVVNWFTELLNAFALRPGADTQIKLLYRVTALFELLGQLGRLLPLTPDFAAPPATFEQADAAVIKHPEAAPKRGTKTKGADPAKGTKGKTPQPNDDSDIEPAMMEPTKKVKSNAQSSSRPPPASDDENGENGEVEEEHAGDSDDDDAVSVAESDLKGAGSVASTAMRRAASGNFDSFARQLLDLAPFRACFREMDLEVFSLLATGRRFTRHLLSGDEPAQNVLLEQNMAGSSTAPGLQPPPALEFSMVHMRYMLDEMARQLKFGLSPPVSSAMPFLQARASKHQLHPRASSALEMRRFEALLLAKFVALLPHLCLHLEDVVGLCSRYYKVPSRKAVAKAAARAKADAQMEAEHGFVASSQSAHPRADDEDSDGDDDGHGEMPATGSGSVSSQFDEPMSKELAVHAAACVDLVLQCFRTFLASGAIAGQNAGQNAGSGASGAGPLPAALRSFVGVLAGRRAQMVRAIRTGHDQRASGAATWRQSRDQAPSTSDAMDEQHGLRTPLPELAAEAFGYLSSIMEAVTTLPTAATLLSCLELFILRTRQAHLSPALCELAEHVLRRERWFHSHCDTQSPAFVSACHSSSAITTAMFASLTTLPSSPTTTPAPLAVDAVSTAVDILLKHADNPLPMIETTIGEALALVAERHGDAVPGIKHAEISVPFLPTLSKRSLPAFFRASLDGVTGALRELDSVRELGVLVSGEGNANVQMVKLQSCVFNFWRLCSFVAKYSHRLVLLAVVKGGRQFVDTFLKVGMPFIDVHFIEMREPMTEMFKKLQQATRSLQMVCGHTKVVRDVSVLAQVPPLRKSLETLIFRVKVMFEVNGVRVAFSIGNLKHKSIRGEEVSSQGYGGDSDEEDDTLASVMEGEEEDESQHDSPTPQPLIAKLLGSTALTGRLTHKPPKTKDTDRAGAKARTKRRAEDALEAEGKKRPQLEESAPGSKRKAKADKHQEHDQERDHNDEAGSDRPDEAENEDEDEDEDEKARRKKARRARKSEKRRRARETSSEPEEEEEAAVEEEEEEQEEAPHNLLSAEASSEAENDAEGANNDDEDGEHDDHESGRSSKKARHRKHRHKASKRHRLAQVDSEAEDE</sequence>
<evidence type="ECO:0008006" key="9">
    <source>
        <dbReference type="Google" id="ProtNLM"/>
    </source>
</evidence>
<dbReference type="GO" id="GO:0005634">
    <property type="term" value="C:nucleus"/>
    <property type="evidence" value="ECO:0007669"/>
    <property type="project" value="UniProtKB-SubCell"/>
</dbReference>
<evidence type="ECO:0000313" key="7">
    <source>
        <dbReference type="EMBL" id="KJE91160.1"/>
    </source>
</evidence>
<keyword evidence="8" id="KW-1185">Reference proteome</keyword>
<evidence type="ECO:0000256" key="2">
    <source>
        <dbReference type="ARBA" id="ARBA00022499"/>
    </source>
</evidence>
<feature type="compositionally biased region" description="Basic and acidic residues" evidence="6">
    <location>
        <begin position="179"/>
        <end position="188"/>
    </location>
</feature>
<feature type="region of interest" description="Disordered" evidence="6">
    <location>
        <begin position="1213"/>
        <end position="1296"/>
    </location>
</feature>
<proteinExistence type="inferred from homology"/>
<feature type="region of interest" description="Disordered" evidence="6">
    <location>
        <begin position="74"/>
        <end position="199"/>
    </location>
</feature>
<dbReference type="Pfam" id="PF14631">
    <property type="entry name" value="FancD2"/>
    <property type="match status" value="3"/>
</dbReference>
<feature type="region of interest" description="Disordered" evidence="6">
    <location>
        <begin position="1618"/>
        <end position="1645"/>
    </location>
</feature>
<dbReference type="SUPFAM" id="SSF48371">
    <property type="entry name" value="ARM repeat"/>
    <property type="match status" value="1"/>
</dbReference>
<dbReference type="GO" id="GO:0007129">
    <property type="term" value="P:homologous chromosome pairing at meiosis"/>
    <property type="evidence" value="ECO:0007669"/>
    <property type="project" value="TreeGrafter"/>
</dbReference>
<evidence type="ECO:0000256" key="5">
    <source>
        <dbReference type="ARBA" id="ARBA00093456"/>
    </source>
</evidence>
<dbReference type="eggNOG" id="KOG4712">
    <property type="taxonomic scope" value="Eukaryota"/>
</dbReference>
<dbReference type="GO" id="GO:0070182">
    <property type="term" value="F:DNA polymerase binding"/>
    <property type="evidence" value="ECO:0007669"/>
    <property type="project" value="TreeGrafter"/>
</dbReference>
<feature type="compositionally biased region" description="Low complexity" evidence="6">
    <location>
        <begin position="14"/>
        <end position="50"/>
    </location>
</feature>
<dbReference type="EMBL" id="KE346362">
    <property type="protein sequence ID" value="KJE91160.1"/>
    <property type="molecule type" value="Genomic_DNA"/>
</dbReference>
<dbReference type="PANTHER" id="PTHR32086">
    <property type="entry name" value="FANCONI ANEMIA GROUP D2 PROTEIN"/>
    <property type="match status" value="1"/>
</dbReference>
<feature type="region of interest" description="Disordered" evidence="6">
    <location>
        <begin position="1"/>
        <end position="56"/>
    </location>
</feature>
<dbReference type="InParanoid" id="A0A0D2WL35"/>
<dbReference type="OrthoDB" id="27031at2759"/>
<evidence type="ECO:0000256" key="4">
    <source>
        <dbReference type="ARBA" id="ARBA00023242"/>
    </source>
</evidence>
<feature type="compositionally biased region" description="Pro residues" evidence="6">
    <location>
        <begin position="276"/>
        <end position="285"/>
    </location>
</feature>
<evidence type="ECO:0000313" key="8">
    <source>
        <dbReference type="Proteomes" id="UP000008743"/>
    </source>
</evidence>
<evidence type="ECO:0000256" key="3">
    <source>
        <dbReference type="ARBA" id="ARBA00022843"/>
    </source>
</evidence>
<feature type="compositionally biased region" description="Basic and acidic residues" evidence="6">
    <location>
        <begin position="2064"/>
        <end position="2079"/>
    </location>
</feature>
<protein>
    <recommendedName>
        <fullName evidence="9">Fanconi anemia group D2 protein</fullName>
    </recommendedName>
</protein>
<dbReference type="PhylomeDB" id="A0A0D2WL35"/>